<dbReference type="SUPFAM" id="SSF57667">
    <property type="entry name" value="beta-beta-alpha zinc fingers"/>
    <property type="match status" value="1"/>
</dbReference>
<dbReference type="WBParaSite" id="PSAMB.scaffold1003size37353.g10245.t1">
    <property type="protein sequence ID" value="PSAMB.scaffold1003size37353.g10245.t1"/>
    <property type="gene ID" value="PSAMB.scaffold1003size37353.g10245"/>
</dbReference>
<dbReference type="GO" id="GO:0003677">
    <property type="term" value="F:DNA binding"/>
    <property type="evidence" value="ECO:0007669"/>
    <property type="project" value="InterPro"/>
</dbReference>
<dbReference type="AlphaFoldDB" id="A0A914UGF1"/>
<evidence type="ECO:0000256" key="2">
    <source>
        <dbReference type="ARBA" id="ARBA00022771"/>
    </source>
</evidence>
<evidence type="ECO:0000313" key="7">
    <source>
        <dbReference type="Proteomes" id="UP000887566"/>
    </source>
</evidence>
<protein>
    <submittedName>
        <fullName evidence="8">BED-type domain-containing protein</fullName>
    </submittedName>
</protein>
<dbReference type="InterPro" id="IPR036236">
    <property type="entry name" value="Znf_C2H2_sf"/>
</dbReference>
<keyword evidence="3" id="KW-0862">Zinc</keyword>
<dbReference type="InterPro" id="IPR003656">
    <property type="entry name" value="Znf_BED"/>
</dbReference>
<sequence>MDDIMNESDPGDGSIDEDELFEEDEELTTTTDSPNASSAPSSTLKLRRHLVWTYYNVDDSKDPPVAFCSMCKGAKKKKPFKNPQSSNLKKHLKCCHSRQYSEIEEWEKSQMTGKELTRKQAEKGQQKIVFKFDKNSVH</sequence>
<feature type="domain" description="BED-type" evidence="6">
    <location>
        <begin position="46"/>
        <end position="103"/>
    </location>
</feature>
<dbReference type="GO" id="GO:0008270">
    <property type="term" value="F:zinc ion binding"/>
    <property type="evidence" value="ECO:0007669"/>
    <property type="project" value="UniProtKB-KW"/>
</dbReference>
<reference evidence="8" key="1">
    <citation type="submission" date="2022-11" db="UniProtKB">
        <authorList>
            <consortium name="WormBaseParasite"/>
        </authorList>
    </citation>
    <scope>IDENTIFICATION</scope>
</reference>
<keyword evidence="7" id="KW-1185">Reference proteome</keyword>
<organism evidence="7 8">
    <name type="scientific">Plectus sambesii</name>
    <dbReference type="NCBI Taxonomy" id="2011161"/>
    <lineage>
        <taxon>Eukaryota</taxon>
        <taxon>Metazoa</taxon>
        <taxon>Ecdysozoa</taxon>
        <taxon>Nematoda</taxon>
        <taxon>Chromadorea</taxon>
        <taxon>Plectida</taxon>
        <taxon>Plectina</taxon>
        <taxon>Plectoidea</taxon>
        <taxon>Plectidae</taxon>
        <taxon>Plectus</taxon>
    </lineage>
</organism>
<evidence type="ECO:0000256" key="4">
    <source>
        <dbReference type="PROSITE-ProRule" id="PRU00027"/>
    </source>
</evidence>
<evidence type="ECO:0000313" key="8">
    <source>
        <dbReference type="WBParaSite" id="PSAMB.scaffold1003size37353.g10245.t1"/>
    </source>
</evidence>
<feature type="compositionally biased region" description="Acidic residues" evidence="5">
    <location>
        <begin position="1"/>
        <end position="27"/>
    </location>
</feature>
<proteinExistence type="predicted"/>
<keyword evidence="1" id="KW-0479">Metal-binding</keyword>
<accession>A0A914UGF1</accession>
<feature type="compositionally biased region" description="Polar residues" evidence="5">
    <location>
        <begin position="33"/>
        <end position="43"/>
    </location>
</feature>
<feature type="region of interest" description="Disordered" evidence="5">
    <location>
        <begin position="1"/>
        <end position="43"/>
    </location>
</feature>
<keyword evidence="2 4" id="KW-0863">Zinc-finger</keyword>
<name>A0A914UGF1_9BILA</name>
<evidence type="ECO:0000256" key="3">
    <source>
        <dbReference type="ARBA" id="ARBA00022833"/>
    </source>
</evidence>
<dbReference type="Proteomes" id="UP000887566">
    <property type="component" value="Unplaced"/>
</dbReference>
<dbReference type="PROSITE" id="PS50808">
    <property type="entry name" value="ZF_BED"/>
    <property type="match status" value="1"/>
</dbReference>
<evidence type="ECO:0000259" key="6">
    <source>
        <dbReference type="PROSITE" id="PS50808"/>
    </source>
</evidence>
<evidence type="ECO:0000256" key="1">
    <source>
        <dbReference type="ARBA" id="ARBA00022723"/>
    </source>
</evidence>
<evidence type="ECO:0000256" key="5">
    <source>
        <dbReference type="SAM" id="MobiDB-lite"/>
    </source>
</evidence>